<feature type="domain" description="Beta-lactamase-related" evidence="2">
    <location>
        <begin position="74"/>
        <end position="353"/>
    </location>
</feature>
<dbReference type="InterPro" id="IPR006311">
    <property type="entry name" value="TAT_signal"/>
</dbReference>
<protein>
    <submittedName>
        <fullName evidence="3">CubicO group peptidase (Beta-lactamase class C family)</fullName>
    </submittedName>
</protein>
<sequence>MLSSARRRVVSAVAVAALVAGAAVASNGSAFAGPNDDPYPGAEWERGDAAAAGFDPAKLEQIAEELKADKSNCLAVIRHGRLVAEWYWNGTGPDSKQEVWSVTKSVSSTLVGIAAAEQKLSIEDKASKYLAPWVGTPSDGVTVKDLLSNDSGRHWTGALDDAGAVFGASDRTGYAVSVPQDVPPNDVWAYNNTAIQTLDDVLHGATGEEPVDYAQKKLLEPLGMKNSTMTKDQAGNTNTFMGVQSTCQDMARFGYLFLRNGHWRDTQVVPEQWVAEATGKPSQDITTAYGYLWWLNRLGPVAGVTKAWTHEDSANAPHTQIVPGAPQDMYWAQGLGGQTVQVDPGSGTVVVLLRPGALVSPSAEDKTARIVTEALVRP</sequence>
<evidence type="ECO:0000313" key="3">
    <source>
        <dbReference type="EMBL" id="RZS36848.1"/>
    </source>
</evidence>
<proteinExistence type="predicted"/>
<comment type="caution">
    <text evidence="3">The sequence shown here is derived from an EMBL/GenBank/DDBJ whole genome shotgun (WGS) entry which is preliminary data.</text>
</comment>
<reference evidence="3 4" key="1">
    <citation type="submission" date="2019-02" db="EMBL/GenBank/DDBJ databases">
        <title>Genomic Encyclopedia of Type Strains, Phase IV (KMG-IV): sequencing the most valuable type-strain genomes for metagenomic binning, comparative biology and taxonomic classification.</title>
        <authorList>
            <person name="Goeker M."/>
        </authorList>
    </citation>
    <scope>NUCLEOTIDE SEQUENCE [LARGE SCALE GENOMIC DNA]</scope>
    <source>
        <strain evidence="3 4">DSM 101727</strain>
    </source>
</reference>
<accession>A0A4Q7KJT8</accession>
<dbReference type="InterPro" id="IPR050789">
    <property type="entry name" value="Diverse_Enzym_Activities"/>
</dbReference>
<dbReference type="InterPro" id="IPR001466">
    <property type="entry name" value="Beta-lactam-related"/>
</dbReference>
<dbReference type="Gene3D" id="3.40.710.10">
    <property type="entry name" value="DD-peptidase/beta-lactamase superfamily"/>
    <property type="match status" value="1"/>
</dbReference>
<dbReference type="Pfam" id="PF00144">
    <property type="entry name" value="Beta-lactamase"/>
    <property type="match status" value="1"/>
</dbReference>
<dbReference type="InterPro" id="IPR012338">
    <property type="entry name" value="Beta-lactam/transpept-like"/>
</dbReference>
<gene>
    <name evidence="3" type="ORF">EV193_10682</name>
</gene>
<evidence type="ECO:0000256" key="1">
    <source>
        <dbReference type="SAM" id="SignalP"/>
    </source>
</evidence>
<keyword evidence="1" id="KW-0732">Signal</keyword>
<name>A0A4Q7KJT8_9PSEU</name>
<dbReference type="SUPFAM" id="SSF56601">
    <property type="entry name" value="beta-lactamase/transpeptidase-like"/>
    <property type="match status" value="1"/>
</dbReference>
<feature type="chain" id="PRO_5039435296" evidence="1">
    <location>
        <begin position="26"/>
        <end position="378"/>
    </location>
</feature>
<feature type="signal peptide" evidence="1">
    <location>
        <begin position="1"/>
        <end position="25"/>
    </location>
</feature>
<dbReference type="PROSITE" id="PS51318">
    <property type="entry name" value="TAT"/>
    <property type="match status" value="1"/>
</dbReference>
<keyword evidence="4" id="KW-1185">Reference proteome</keyword>
<dbReference type="PANTHER" id="PTHR43283:SF7">
    <property type="entry name" value="BETA-LACTAMASE-RELATED DOMAIN-CONTAINING PROTEIN"/>
    <property type="match status" value="1"/>
</dbReference>
<evidence type="ECO:0000313" key="4">
    <source>
        <dbReference type="Proteomes" id="UP000294257"/>
    </source>
</evidence>
<organism evidence="3 4">
    <name type="scientific">Herbihabitans rhizosphaerae</name>
    <dbReference type="NCBI Taxonomy" id="1872711"/>
    <lineage>
        <taxon>Bacteria</taxon>
        <taxon>Bacillati</taxon>
        <taxon>Actinomycetota</taxon>
        <taxon>Actinomycetes</taxon>
        <taxon>Pseudonocardiales</taxon>
        <taxon>Pseudonocardiaceae</taxon>
        <taxon>Herbihabitans</taxon>
    </lineage>
</organism>
<dbReference type="AlphaFoldDB" id="A0A4Q7KJT8"/>
<dbReference type="PANTHER" id="PTHR43283">
    <property type="entry name" value="BETA-LACTAMASE-RELATED"/>
    <property type="match status" value="1"/>
</dbReference>
<dbReference type="Proteomes" id="UP000294257">
    <property type="component" value="Unassembled WGS sequence"/>
</dbReference>
<evidence type="ECO:0000259" key="2">
    <source>
        <dbReference type="Pfam" id="PF00144"/>
    </source>
</evidence>
<dbReference type="EMBL" id="SGWQ01000006">
    <property type="protein sequence ID" value="RZS36848.1"/>
    <property type="molecule type" value="Genomic_DNA"/>
</dbReference>
<dbReference type="OrthoDB" id="9773047at2"/>